<proteinExistence type="predicted"/>
<dbReference type="InterPro" id="IPR002830">
    <property type="entry name" value="UbiD"/>
</dbReference>
<feature type="domain" description="3-octaprenyl-4-hydroxybenzoate carboxy-lyase-like Rift-related" evidence="1">
    <location>
        <begin position="131"/>
        <end position="323"/>
    </location>
</feature>
<dbReference type="PANTHER" id="PTHR30108:SF7">
    <property type="entry name" value="3-POLYPRENYL-4-HYDROXYBENZOATE DECARBOXYLASE"/>
    <property type="match status" value="1"/>
</dbReference>
<feature type="domain" description="3-octaprenyl-4-hydroxybenzoate carboxy-lyase-like C-terminal" evidence="3">
    <location>
        <begin position="329"/>
        <end position="464"/>
    </location>
</feature>
<evidence type="ECO:0000259" key="1">
    <source>
        <dbReference type="Pfam" id="PF01977"/>
    </source>
</evidence>
<dbReference type="Pfam" id="PF01977">
    <property type="entry name" value="UbiD"/>
    <property type="match status" value="1"/>
</dbReference>
<dbReference type="InterPro" id="IPR048304">
    <property type="entry name" value="UbiD_Rift_dom"/>
</dbReference>
<dbReference type="NCBIfam" id="TIGR00148">
    <property type="entry name" value="UbiD family decarboxylase"/>
    <property type="match status" value="1"/>
</dbReference>
<keyword evidence="5" id="KW-1185">Reference proteome</keyword>
<evidence type="ECO:0000313" key="4">
    <source>
        <dbReference type="EMBL" id="SDF89736.1"/>
    </source>
</evidence>
<dbReference type="OrthoDB" id="9809841at2"/>
<dbReference type="AlphaFoldDB" id="A0A1G7PTZ6"/>
<gene>
    <name evidence="4" type="ORF">SAMN05192586_11741</name>
</gene>
<dbReference type="EMBL" id="FNBX01000017">
    <property type="protein sequence ID" value="SDF89736.1"/>
    <property type="molecule type" value="Genomic_DNA"/>
</dbReference>
<dbReference type="RefSeq" id="WP_092154748.1">
    <property type="nucleotide sequence ID" value="NZ_FNBX01000017.1"/>
</dbReference>
<evidence type="ECO:0000313" key="5">
    <source>
        <dbReference type="Proteomes" id="UP000199355"/>
    </source>
</evidence>
<evidence type="ECO:0000259" key="3">
    <source>
        <dbReference type="Pfam" id="PF20696"/>
    </source>
</evidence>
<dbReference type="Pfam" id="PF20696">
    <property type="entry name" value="UbiD_C"/>
    <property type="match status" value="1"/>
</dbReference>
<dbReference type="SUPFAM" id="SSF50475">
    <property type="entry name" value="FMN-binding split barrel"/>
    <property type="match status" value="1"/>
</dbReference>
<reference evidence="5" key="1">
    <citation type="submission" date="2016-10" db="EMBL/GenBank/DDBJ databases">
        <authorList>
            <person name="Varghese N."/>
            <person name="Submissions S."/>
        </authorList>
    </citation>
    <scope>NUCLEOTIDE SEQUENCE [LARGE SCALE GENOMIC DNA]</scope>
    <source>
        <strain evidence="5">KHC7</strain>
    </source>
</reference>
<dbReference type="STRING" id="571438.SAMN05192586_11741"/>
<sequence>MTGWRTLRECLTDLEAHGQLVRVDAPVDPYLELAAIQRRAFRAKAPALLFTRVKGTSFPVLTNLFGTRERLCHIFRHSLPTARALLQAAADPAAALRRPWSFFAALPGLPRLLPRVKRAGPQPARTAPVLECRCALGDLPQITAWPGDGGPFITLPLVYSEDPDTPGPQAANLGMYRVQLAGNDYAPNEVGLHYQIHRGLGVHHAHALARGLALPVHVYVGGPPGLTVAAVMPLPEGLSELRFAGLLDGRRCALARTPELPLPVLAQADFCLSGHILPGLKPEGPFGDHVGYYSLTHDFPVLQVEAVFHRKDAVWPCTAVGRPPQEDTVFGDFIHELTGPLVPRVFHGVREVHAVDAAGVHPLLLALGSERYTPYEAARRPRELLTAALHLLGTTQTALAKYVLLAAHEDAPGLSARDVPAFLRHILERTDFARDLHFLTRSTGDTLDYTGTDLHEGSKLIWAAAGPARRRLGTELSGPAADLPTLPQGFGPVRVAGPGLLVVGGPRHTLERNRQDPRMEELARALAAWPGREAFPLLTVADDADFCAADLDNFLWVTFTRSDPAADVYGVRAATRAKHWSCEAPLLVDARQKPFHAPPLEEDPAVVRKVEALAAPGGPLHNLL</sequence>
<protein>
    <submittedName>
        <fullName evidence="4">4-hydroxy-3-polyprenylbenzoate decarboxylase</fullName>
    </submittedName>
</protein>
<dbReference type="InterPro" id="IPR049383">
    <property type="entry name" value="UbiD-like_N"/>
</dbReference>
<dbReference type="Proteomes" id="UP000199355">
    <property type="component" value="Unassembled WGS sequence"/>
</dbReference>
<accession>A0A1G7PTZ6</accession>
<name>A0A1G7PTZ6_9BACT</name>
<dbReference type="GO" id="GO:0005737">
    <property type="term" value="C:cytoplasm"/>
    <property type="evidence" value="ECO:0007669"/>
    <property type="project" value="TreeGrafter"/>
</dbReference>
<dbReference type="SUPFAM" id="SSF143968">
    <property type="entry name" value="UbiD C-terminal domain-like"/>
    <property type="match status" value="2"/>
</dbReference>
<dbReference type="Pfam" id="PF20695">
    <property type="entry name" value="UbiD_N"/>
    <property type="match status" value="1"/>
</dbReference>
<dbReference type="PANTHER" id="PTHR30108">
    <property type="entry name" value="3-OCTAPRENYL-4-HYDROXYBENZOATE CARBOXY-LYASE-RELATED"/>
    <property type="match status" value="1"/>
</dbReference>
<evidence type="ECO:0000259" key="2">
    <source>
        <dbReference type="Pfam" id="PF20695"/>
    </source>
</evidence>
<dbReference type="InterPro" id="IPR049381">
    <property type="entry name" value="UbiD-like_C"/>
</dbReference>
<dbReference type="GO" id="GO:0016831">
    <property type="term" value="F:carboxy-lyase activity"/>
    <property type="evidence" value="ECO:0007669"/>
    <property type="project" value="InterPro"/>
</dbReference>
<organism evidence="4 5">
    <name type="scientific">Desulfovibrio legallii</name>
    <dbReference type="NCBI Taxonomy" id="571438"/>
    <lineage>
        <taxon>Bacteria</taxon>
        <taxon>Pseudomonadati</taxon>
        <taxon>Thermodesulfobacteriota</taxon>
        <taxon>Desulfovibrionia</taxon>
        <taxon>Desulfovibrionales</taxon>
        <taxon>Desulfovibrionaceae</taxon>
        <taxon>Desulfovibrio</taxon>
    </lineage>
</organism>
<dbReference type="Gene3D" id="3.40.1670.10">
    <property type="entry name" value="UbiD C-terminal domain-like"/>
    <property type="match status" value="1"/>
</dbReference>
<feature type="domain" description="3-octaprenyl-4-hydroxybenzoate carboxy-lyase-like N-terminal" evidence="2">
    <location>
        <begin position="11"/>
        <end position="83"/>
    </location>
</feature>